<feature type="transmembrane region" description="Helical" evidence="2">
    <location>
        <begin position="42"/>
        <end position="61"/>
    </location>
</feature>
<dbReference type="PANTHER" id="PTHR46438">
    <property type="entry name" value="ALPHA/BETA-HYDROLASES SUPERFAMILY PROTEIN"/>
    <property type="match status" value="1"/>
</dbReference>
<dbReference type="AlphaFoldDB" id="A0A511MDM7"/>
<name>A0A511MDM7_9NOCA</name>
<dbReference type="InterPro" id="IPR000639">
    <property type="entry name" value="Epox_hydrolase-like"/>
</dbReference>
<keyword evidence="2" id="KW-0812">Transmembrane</keyword>
<dbReference type="SUPFAM" id="SSF53474">
    <property type="entry name" value="alpha/beta-Hydrolases"/>
    <property type="match status" value="1"/>
</dbReference>
<dbReference type="PRINTS" id="PR00412">
    <property type="entry name" value="EPOXHYDRLASE"/>
</dbReference>
<organism evidence="4 5">
    <name type="scientific">Nocardia ninae NBRC 108245</name>
    <dbReference type="NCBI Taxonomy" id="1210091"/>
    <lineage>
        <taxon>Bacteria</taxon>
        <taxon>Bacillati</taxon>
        <taxon>Actinomycetota</taxon>
        <taxon>Actinomycetes</taxon>
        <taxon>Mycobacteriales</taxon>
        <taxon>Nocardiaceae</taxon>
        <taxon>Nocardia</taxon>
    </lineage>
</organism>
<dbReference type="Proteomes" id="UP000321424">
    <property type="component" value="Unassembled WGS sequence"/>
</dbReference>
<sequence>MFKPSVPTGGDSEGVTSPVIDNHSHGTRLDQRRAGKRRKHRLLAVAIVSAIVVLLLGNSVVTAHHSAAATVESTLTIDGQNIHVSQDGLGGGPALVLIHGLGASTHWWDRLVPLLADSYHVIRLDLLGHGSSDKPDGAGYSIPEQGKRVAGALDQLGVRHAIAVGHSTGGAVATSLAEQRPDLVTALVLVDTGPTLGADTSESPAGRLLTTPVLGEAMWQLRTDDLLRQALSSAFATDSYPIPQQFVGDLRGMTHHALTATSAASRDYLNQRALPDRLTVLGKPLLVIFGEQDRRWRCSTSTAEYRTVPDATVVTVPGVGHSPQVENPTRSAEILLSFIGIHAH</sequence>
<evidence type="ECO:0000259" key="3">
    <source>
        <dbReference type="Pfam" id="PF00561"/>
    </source>
</evidence>
<accession>A0A511MDM7</accession>
<protein>
    <recommendedName>
        <fullName evidence="3">AB hydrolase-1 domain-containing protein</fullName>
    </recommendedName>
</protein>
<comment type="caution">
    <text evidence="4">The sequence shown here is derived from an EMBL/GenBank/DDBJ whole genome shotgun (WGS) entry which is preliminary data.</text>
</comment>
<gene>
    <name evidence="4" type="ORF">NN4_24350</name>
</gene>
<feature type="compositionally biased region" description="Basic and acidic residues" evidence="1">
    <location>
        <begin position="22"/>
        <end position="33"/>
    </location>
</feature>
<keyword evidence="2" id="KW-1133">Transmembrane helix</keyword>
<evidence type="ECO:0000256" key="2">
    <source>
        <dbReference type="SAM" id="Phobius"/>
    </source>
</evidence>
<evidence type="ECO:0000256" key="1">
    <source>
        <dbReference type="SAM" id="MobiDB-lite"/>
    </source>
</evidence>
<dbReference type="Pfam" id="PF00561">
    <property type="entry name" value="Abhydrolase_1"/>
    <property type="match status" value="1"/>
</dbReference>
<dbReference type="InterPro" id="IPR000073">
    <property type="entry name" value="AB_hydrolase_1"/>
</dbReference>
<proteinExistence type="predicted"/>
<dbReference type="Gene3D" id="3.40.50.1820">
    <property type="entry name" value="alpha/beta hydrolase"/>
    <property type="match status" value="1"/>
</dbReference>
<dbReference type="EMBL" id="BJXA01000012">
    <property type="protein sequence ID" value="GEM37916.1"/>
    <property type="molecule type" value="Genomic_DNA"/>
</dbReference>
<keyword evidence="2" id="KW-0472">Membrane</keyword>
<evidence type="ECO:0000313" key="5">
    <source>
        <dbReference type="Proteomes" id="UP000321424"/>
    </source>
</evidence>
<dbReference type="GO" id="GO:0003824">
    <property type="term" value="F:catalytic activity"/>
    <property type="evidence" value="ECO:0007669"/>
    <property type="project" value="InterPro"/>
</dbReference>
<keyword evidence="5" id="KW-1185">Reference proteome</keyword>
<feature type="domain" description="AB hydrolase-1" evidence="3">
    <location>
        <begin position="93"/>
        <end position="328"/>
    </location>
</feature>
<feature type="region of interest" description="Disordered" evidence="1">
    <location>
        <begin position="1"/>
        <end position="34"/>
    </location>
</feature>
<evidence type="ECO:0000313" key="4">
    <source>
        <dbReference type="EMBL" id="GEM37916.1"/>
    </source>
</evidence>
<dbReference type="PRINTS" id="PR00111">
    <property type="entry name" value="ABHYDROLASE"/>
</dbReference>
<reference evidence="4 5" key="1">
    <citation type="submission" date="2019-07" db="EMBL/GenBank/DDBJ databases">
        <title>Whole genome shotgun sequence of Nocardia ninae NBRC 108245.</title>
        <authorList>
            <person name="Hosoyama A."/>
            <person name="Uohara A."/>
            <person name="Ohji S."/>
            <person name="Ichikawa N."/>
        </authorList>
    </citation>
    <scope>NUCLEOTIDE SEQUENCE [LARGE SCALE GENOMIC DNA]</scope>
    <source>
        <strain evidence="4 5">NBRC 108245</strain>
    </source>
</reference>
<dbReference type="PANTHER" id="PTHR46438:SF11">
    <property type="entry name" value="LIPASE-RELATED"/>
    <property type="match status" value="1"/>
</dbReference>
<dbReference type="InterPro" id="IPR029058">
    <property type="entry name" value="AB_hydrolase_fold"/>
</dbReference>